<evidence type="ECO:0000313" key="8">
    <source>
        <dbReference type="Proteomes" id="UP000321485"/>
    </source>
</evidence>
<proteinExistence type="predicted"/>
<protein>
    <submittedName>
        <fullName evidence="7">IclR family transcriptional regulator</fullName>
    </submittedName>
</protein>
<dbReference type="GeneID" id="51111426"/>
<dbReference type="Pfam" id="PF01614">
    <property type="entry name" value="IclR_C"/>
    <property type="match status" value="2"/>
</dbReference>
<dbReference type="InterPro" id="IPR029016">
    <property type="entry name" value="GAF-like_dom_sf"/>
</dbReference>
<dbReference type="InterPro" id="IPR014757">
    <property type="entry name" value="Tscrpt_reg_IclR_C"/>
</dbReference>
<organism evidence="7 8">
    <name type="scientific">Acidovorax delafieldii</name>
    <name type="common">Pseudomonas delafieldii</name>
    <dbReference type="NCBI Taxonomy" id="47920"/>
    <lineage>
        <taxon>Bacteria</taxon>
        <taxon>Pseudomonadati</taxon>
        <taxon>Pseudomonadota</taxon>
        <taxon>Betaproteobacteria</taxon>
        <taxon>Burkholderiales</taxon>
        <taxon>Comamonadaceae</taxon>
        <taxon>Acidovorax</taxon>
    </lineage>
</organism>
<evidence type="ECO:0000256" key="2">
    <source>
        <dbReference type="ARBA" id="ARBA00023125"/>
    </source>
</evidence>
<name>A0A561XQN4_ACIDE</name>
<sequence length="281" mass="29764">MSNPPSSPVRPASRKATTPVATTPVADESADAQANATAKDSGGVIAVTRALQVLEAFALGESSLSLAELSRRCSLHKTTVLRLARTLAQSGFMVQREDGDWRLGPAAGWLGARYQAGFDVQNVLEPALRELTLATGESAAFYVREGNVRTCLVRVEGPQALRHHARMGEGLPLDKGSPGRVILAFSGEPGKAYEEIRKKGYHWSIGEREQGVATVSAPVFGMHWRLMGSVCISGPASRLPAEKLEALAHTVVAAATQLSYALAGSSAAPAHAPVRATQWHP</sequence>
<dbReference type="Gene3D" id="3.30.450.40">
    <property type="match status" value="2"/>
</dbReference>
<dbReference type="PROSITE" id="PS51077">
    <property type="entry name" value="HTH_ICLR"/>
    <property type="match status" value="1"/>
</dbReference>
<keyword evidence="1" id="KW-0805">Transcription regulation</keyword>
<evidence type="ECO:0000259" key="6">
    <source>
        <dbReference type="PROSITE" id="PS51078"/>
    </source>
</evidence>
<feature type="region of interest" description="Disordered" evidence="4">
    <location>
        <begin position="1"/>
        <end position="31"/>
    </location>
</feature>
<keyword evidence="2" id="KW-0238">DNA-binding</keyword>
<evidence type="ECO:0000256" key="4">
    <source>
        <dbReference type="SAM" id="MobiDB-lite"/>
    </source>
</evidence>
<reference evidence="7 8" key="1">
    <citation type="journal article" date="2015" name="Stand. Genomic Sci.">
        <title>Genomic Encyclopedia of Bacterial and Archaeal Type Strains, Phase III: the genomes of soil and plant-associated and newly described type strains.</title>
        <authorList>
            <person name="Whitman W.B."/>
            <person name="Woyke T."/>
            <person name="Klenk H.P."/>
            <person name="Zhou Y."/>
            <person name="Lilburn T.G."/>
            <person name="Beck B.J."/>
            <person name="De Vos P."/>
            <person name="Vandamme P."/>
            <person name="Eisen J.A."/>
            <person name="Garrity G."/>
            <person name="Hugenholtz P."/>
            <person name="Kyrpides N.C."/>
        </authorList>
    </citation>
    <scope>NUCLEOTIDE SEQUENCE [LARGE SCALE GENOMIC DNA]</scope>
    <source>
        <strain evidence="7 8">DSM 64</strain>
    </source>
</reference>
<feature type="domain" description="HTH iclR-type" evidence="5">
    <location>
        <begin position="44"/>
        <end position="105"/>
    </location>
</feature>
<dbReference type="RefSeq" id="WP_099730087.1">
    <property type="nucleotide sequence ID" value="NZ_VJWE01000012.1"/>
</dbReference>
<dbReference type="SUPFAM" id="SSF55781">
    <property type="entry name" value="GAF domain-like"/>
    <property type="match status" value="1"/>
</dbReference>
<dbReference type="PANTHER" id="PTHR30136">
    <property type="entry name" value="HELIX-TURN-HELIX TRANSCRIPTIONAL REGULATOR, ICLR FAMILY"/>
    <property type="match status" value="1"/>
</dbReference>
<accession>A0A561XQN4</accession>
<dbReference type="InterPro" id="IPR036390">
    <property type="entry name" value="WH_DNA-bd_sf"/>
</dbReference>
<evidence type="ECO:0000256" key="1">
    <source>
        <dbReference type="ARBA" id="ARBA00023015"/>
    </source>
</evidence>
<dbReference type="GO" id="GO:0045892">
    <property type="term" value="P:negative regulation of DNA-templated transcription"/>
    <property type="evidence" value="ECO:0007669"/>
    <property type="project" value="TreeGrafter"/>
</dbReference>
<dbReference type="PROSITE" id="PS51078">
    <property type="entry name" value="ICLR_ED"/>
    <property type="match status" value="1"/>
</dbReference>
<keyword evidence="3" id="KW-0804">Transcription</keyword>
<dbReference type="EMBL" id="VJWE01000012">
    <property type="protein sequence ID" value="TWG38422.1"/>
    <property type="molecule type" value="Genomic_DNA"/>
</dbReference>
<gene>
    <name evidence="7" type="ORF">ATF69_2364</name>
</gene>
<evidence type="ECO:0000313" key="7">
    <source>
        <dbReference type="EMBL" id="TWG38422.1"/>
    </source>
</evidence>
<dbReference type="PANTHER" id="PTHR30136:SF39">
    <property type="entry name" value="TRANSCRIPTIONAL REGULATORY PROTEIN"/>
    <property type="match status" value="1"/>
</dbReference>
<dbReference type="InterPro" id="IPR050707">
    <property type="entry name" value="HTH_MetabolicPath_Reg"/>
</dbReference>
<comment type="caution">
    <text evidence="7">The sequence shown here is derived from an EMBL/GenBank/DDBJ whole genome shotgun (WGS) entry which is preliminary data.</text>
</comment>
<feature type="domain" description="IclR-ED" evidence="6">
    <location>
        <begin position="106"/>
        <end position="264"/>
    </location>
</feature>
<evidence type="ECO:0000259" key="5">
    <source>
        <dbReference type="PROSITE" id="PS51077"/>
    </source>
</evidence>
<dbReference type="AlphaFoldDB" id="A0A561XQN4"/>
<evidence type="ECO:0000256" key="3">
    <source>
        <dbReference type="ARBA" id="ARBA00023163"/>
    </source>
</evidence>
<feature type="compositionally biased region" description="Low complexity" evidence="4">
    <location>
        <begin position="16"/>
        <end position="26"/>
    </location>
</feature>
<dbReference type="GO" id="GO:0003700">
    <property type="term" value="F:DNA-binding transcription factor activity"/>
    <property type="evidence" value="ECO:0007669"/>
    <property type="project" value="TreeGrafter"/>
</dbReference>
<dbReference type="Gene3D" id="1.10.10.10">
    <property type="entry name" value="Winged helix-like DNA-binding domain superfamily/Winged helix DNA-binding domain"/>
    <property type="match status" value="1"/>
</dbReference>
<dbReference type="InterPro" id="IPR005471">
    <property type="entry name" value="Tscrpt_reg_IclR_N"/>
</dbReference>
<dbReference type="Proteomes" id="UP000321485">
    <property type="component" value="Unassembled WGS sequence"/>
</dbReference>
<dbReference type="SUPFAM" id="SSF46785">
    <property type="entry name" value="Winged helix' DNA-binding domain"/>
    <property type="match status" value="1"/>
</dbReference>
<dbReference type="InterPro" id="IPR036388">
    <property type="entry name" value="WH-like_DNA-bd_sf"/>
</dbReference>
<dbReference type="Pfam" id="PF09339">
    <property type="entry name" value="HTH_IclR"/>
    <property type="match status" value="1"/>
</dbReference>
<dbReference type="SMART" id="SM00346">
    <property type="entry name" value="HTH_ICLR"/>
    <property type="match status" value="1"/>
</dbReference>
<dbReference type="GO" id="GO:0003677">
    <property type="term" value="F:DNA binding"/>
    <property type="evidence" value="ECO:0007669"/>
    <property type="project" value="UniProtKB-KW"/>
</dbReference>